<feature type="compositionally biased region" description="Basic and acidic residues" evidence="1">
    <location>
        <begin position="31"/>
        <end position="44"/>
    </location>
</feature>
<evidence type="ECO:0000256" key="1">
    <source>
        <dbReference type="SAM" id="MobiDB-lite"/>
    </source>
</evidence>
<organism evidence="2">
    <name type="scientific">Craspedostauros australis</name>
    <dbReference type="NCBI Taxonomy" id="1486917"/>
    <lineage>
        <taxon>Eukaryota</taxon>
        <taxon>Sar</taxon>
        <taxon>Stramenopiles</taxon>
        <taxon>Ochrophyta</taxon>
        <taxon>Bacillariophyta</taxon>
        <taxon>Bacillariophyceae</taxon>
        <taxon>Bacillariophycidae</taxon>
        <taxon>Naviculales</taxon>
        <taxon>Naviculaceae</taxon>
        <taxon>Craspedostauros</taxon>
    </lineage>
</organism>
<name>A0A7R9WM48_9STRA</name>
<proteinExistence type="predicted"/>
<feature type="region of interest" description="Disordered" evidence="1">
    <location>
        <begin position="1"/>
        <end position="96"/>
    </location>
</feature>
<dbReference type="EMBL" id="HBEF01001838">
    <property type="protein sequence ID" value="CAD8329072.1"/>
    <property type="molecule type" value="Transcribed_RNA"/>
</dbReference>
<gene>
    <name evidence="2" type="ORF">CAUS1442_LOCUS1170</name>
</gene>
<feature type="compositionally biased region" description="Polar residues" evidence="1">
    <location>
        <begin position="8"/>
        <end position="30"/>
    </location>
</feature>
<protein>
    <submittedName>
        <fullName evidence="2">Uncharacterized protein</fullName>
    </submittedName>
</protein>
<evidence type="ECO:0000313" key="2">
    <source>
        <dbReference type="EMBL" id="CAD8329072.1"/>
    </source>
</evidence>
<feature type="compositionally biased region" description="Polar residues" evidence="1">
    <location>
        <begin position="45"/>
        <end position="54"/>
    </location>
</feature>
<accession>A0A7R9WM48</accession>
<feature type="region of interest" description="Disordered" evidence="1">
    <location>
        <begin position="195"/>
        <end position="254"/>
    </location>
</feature>
<dbReference type="AlphaFoldDB" id="A0A7R9WM48"/>
<feature type="compositionally biased region" description="Low complexity" evidence="1">
    <location>
        <begin position="62"/>
        <end position="82"/>
    </location>
</feature>
<reference evidence="2" key="1">
    <citation type="submission" date="2021-01" db="EMBL/GenBank/DDBJ databases">
        <authorList>
            <person name="Corre E."/>
            <person name="Pelletier E."/>
            <person name="Niang G."/>
            <person name="Scheremetjew M."/>
            <person name="Finn R."/>
            <person name="Kale V."/>
            <person name="Holt S."/>
            <person name="Cochrane G."/>
            <person name="Meng A."/>
            <person name="Brown T."/>
            <person name="Cohen L."/>
        </authorList>
    </citation>
    <scope>NUCLEOTIDE SEQUENCE</scope>
    <source>
        <strain evidence="2">CCMP3328</strain>
    </source>
</reference>
<sequence>MSFGSSGGNNPVVSRTSSTRIVNGQRTTEVTLRRADGTVERHVESTNPPSTNVQRLAHSAPQQAQRRQQQRMQQQQQQQQQRPSTRSGRRKNDGAAAAVGIHGEEQENEDDDAATDFDVCLGNNDHPGTIALIQAVDRALQKYPDDADDANRYRYVRDKMMGRRYFLTLPDNTFLLTADQIQDMIIQILHDRTNRIPRQSSSGSRRDTGGSVPTTSEARRPNANDMNVKPRGVARGSSIDKMQEKYKPPSKRQK</sequence>